<name>A0ABP8IRT3_9BACT</name>
<gene>
    <name evidence="2" type="ORF">GCM10023185_42880</name>
</gene>
<feature type="chain" id="PRO_5045399078" description="Adhesin domain-containing protein" evidence="1">
    <location>
        <begin position="23"/>
        <end position="248"/>
    </location>
</feature>
<dbReference type="EMBL" id="BAABGZ010000080">
    <property type="protein sequence ID" value="GAA4369330.1"/>
    <property type="molecule type" value="Genomic_DNA"/>
</dbReference>
<dbReference type="Proteomes" id="UP001501153">
    <property type="component" value="Unassembled WGS sequence"/>
</dbReference>
<organism evidence="2 3">
    <name type="scientific">Hymenobacter saemangeumensis</name>
    <dbReference type="NCBI Taxonomy" id="1084522"/>
    <lineage>
        <taxon>Bacteria</taxon>
        <taxon>Pseudomonadati</taxon>
        <taxon>Bacteroidota</taxon>
        <taxon>Cytophagia</taxon>
        <taxon>Cytophagales</taxon>
        <taxon>Hymenobacteraceae</taxon>
        <taxon>Hymenobacter</taxon>
    </lineage>
</organism>
<evidence type="ECO:0000313" key="2">
    <source>
        <dbReference type="EMBL" id="GAA4369330.1"/>
    </source>
</evidence>
<evidence type="ECO:0008006" key="4">
    <source>
        <dbReference type="Google" id="ProtNLM"/>
    </source>
</evidence>
<accession>A0ABP8IRT3</accession>
<evidence type="ECO:0000313" key="3">
    <source>
        <dbReference type="Proteomes" id="UP001501153"/>
    </source>
</evidence>
<protein>
    <recommendedName>
        <fullName evidence="4">Adhesin domain-containing protein</fullName>
    </recommendedName>
</protein>
<sequence>MPRLVFFLLISVALASLQPAQAQKIIEKSVNLAKGQRVYLNLKHATNIRIRAGAAGRLALRAAVDINQGKANEALLLSQEQTAEELTFITKLDKERLQNGQMANCPDGGAHYGDNYVTRNKKGNYGVDKSDGHSSYSACVRVDYDITVPADVTLRVSTISGDIDIVGLTGDIDAKSISGFVDVTWPGQAAEVSFKTITGEVYTDQDVAFSNHKPNPIVGYQLHGSLGSKGPLVKLESISNDVYFRKRK</sequence>
<evidence type="ECO:0000256" key="1">
    <source>
        <dbReference type="SAM" id="SignalP"/>
    </source>
</evidence>
<dbReference type="RefSeq" id="WP_345238207.1">
    <property type="nucleotide sequence ID" value="NZ_BAABGZ010000080.1"/>
</dbReference>
<keyword evidence="1" id="KW-0732">Signal</keyword>
<feature type="signal peptide" evidence="1">
    <location>
        <begin position="1"/>
        <end position="22"/>
    </location>
</feature>
<reference evidence="3" key="1">
    <citation type="journal article" date="2019" name="Int. J. Syst. Evol. Microbiol.">
        <title>The Global Catalogue of Microorganisms (GCM) 10K type strain sequencing project: providing services to taxonomists for standard genome sequencing and annotation.</title>
        <authorList>
            <consortium name="The Broad Institute Genomics Platform"/>
            <consortium name="The Broad Institute Genome Sequencing Center for Infectious Disease"/>
            <person name="Wu L."/>
            <person name="Ma J."/>
        </authorList>
    </citation>
    <scope>NUCLEOTIDE SEQUENCE [LARGE SCALE GENOMIC DNA]</scope>
    <source>
        <strain evidence="3">JCM 17923</strain>
    </source>
</reference>
<comment type="caution">
    <text evidence="2">The sequence shown here is derived from an EMBL/GenBank/DDBJ whole genome shotgun (WGS) entry which is preliminary data.</text>
</comment>
<proteinExistence type="predicted"/>
<keyword evidence="3" id="KW-1185">Reference proteome</keyword>